<keyword evidence="7" id="KW-1185">Reference proteome</keyword>
<feature type="domain" description="NADP-dependent oxidoreductase" evidence="5">
    <location>
        <begin position="15"/>
        <end position="341"/>
    </location>
</feature>
<protein>
    <recommendedName>
        <fullName evidence="4">Protein tas</fullName>
    </recommendedName>
</protein>
<dbReference type="Pfam" id="PF00248">
    <property type="entry name" value="Aldo_ket_red"/>
    <property type="match status" value="1"/>
</dbReference>
<organism evidence="6 7">
    <name type="scientific">Inmirania thermothiophila</name>
    <dbReference type="NCBI Taxonomy" id="1750597"/>
    <lineage>
        <taxon>Bacteria</taxon>
        <taxon>Pseudomonadati</taxon>
        <taxon>Pseudomonadota</taxon>
        <taxon>Gammaproteobacteria</taxon>
        <taxon>Chromatiales</taxon>
        <taxon>Ectothiorhodospiraceae</taxon>
        <taxon>Inmirania</taxon>
    </lineage>
</organism>
<dbReference type="AlphaFoldDB" id="A0A3N1Y714"/>
<proteinExistence type="inferred from homology"/>
<keyword evidence="1" id="KW-0521">NADP</keyword>
<evidence type="ECO:0000313" key="6">
    <source>
        <dbReference type="EMBL" id="ROR34619.1"/>
    </source>
</evidence>
<comment type="similarity">
    <text evidence="3">Belongs to the aldo/keto reductase family. Aldo/keto reductase 2 subfamily.</text>
</comment>
<evidence type="ECO:0000259" key="5">
    <source>
        <dbReference type="Pfam" id="PF00248"/>
    </source>
</evidence>
<reference evidence="6 7" key="1">
    <citation type="submission" date="2018-11" db="EMBL/GenBank/DDBJ databases">
        <title>Genomic Encyclopedia of Type Strains, Phase IV (KMG-IV): sequencing the most valuable type-strain genomes for metagenomic binning, comparative biology and taxonomic classification.</title>
        <authorList>
            <person name="Goeker M."/>
        </authorList>
    </citation>
    <scope>NUCLEOTIDE SEQUENCE [LARGE SCALE GENOMIC DNA]</scope>
    <source>
        <strain evidence="6 7">DSM 100275</strain>
    </source>
</reference>
<keyword evidence="2" id="KW-0560">Oxidoreductase</keyword>
<dbReference type="NCBIfam" id="NF007912">
    <property type="entry name" value="PRK10625.1"/>
    <property type="match status" value="1"/>
</dbReference>
<dbReference type="GO" id="GO:0016491">
    <property type="term" value="F:oxidoreductase activity"/>
    <property type="evidence" value="ECO:0007669"/>
    <property type="project" value="UniProtKB-KW"/>
</dbReference>
<accession>A0A3N1Y714</accession>
<dbReference type="OrthoDB" id="9772407at2"/>
<dbReference type="RefSeq" id="WP_123399951.1">
    <property type="nucleotide sequence ID" value="NZ_RJVI01000001.1"/>
</dbReference>
<evidence type="ECO:0000256" key="3">
    <source>
        <dbReference type="ARBA" id="ARBA00038157"/>
    </source>
</evidence>
<dbReference type="FunFam" id="3.20.20.100:FF:000005">
    <property type="entry name" value="NADP(H)-dependent aldo-keto reductase"/>
    <property type="match status" value="1"/>
</dbReference>
<evidence type="ECO:0000313" key="7">
    <source>
        <dbReference type="Proteomes" id="UP000276634"/>
    </source>
</evidence>
<dbReference type="EMBL" id="RJVI01000001">
    <property type="protein sequence ID" value="ROR34619.1"/>
    <property type="molecule type" value="Genomic_DNA"/>
</dbReference>
<dbReference type="Gene3D" id="3.20.20.100">
    <property type="entry name" value="NADP-dependent oxidoreductase domain"/>
    <property type="match status" value="1"/>
</dbReference>
<gene>
    <name evidence="6" type="ORF">EDC57_0518</name>
</gene>
<dbReference type="InterPro" id="IPR050523">
    <property type="entry name" value="AKR_Detox_Biosynth"/>
</dbReference>
<dbReference type="PANTHER" id="PTHR43364">
    <property type="entry name" value="NADH-SPECIFIC METHYLGLYOXAL REDUCTASE-RELATED"/>
    <property type="match status" value="1"/>
</dbReference>
<dbReference type="InterPro" id="IPR023210">
    <property type="entry name" value="NADP_OxRdtase_dom"/>
</dbReference>
<dbReference type="PANTHER" id="PTHR43364:SF4">
    <property type="entry name" value="NAD(P)-LINKED OXIDOREDUCTASE SUPERFAMILY PROTEIN"/>
    <property type="match status" value="1"/>
</dbReference>
<evidence type="ECO:0000256" key="4">
    <source>
        <dbReference type="ARBA" id="ARBA00070119"/>
    </source>
</evidence>
<dbReference type="Proteomes" id="UP000276634">
    <property type="component" value="Unassembled WGS sequence"/>
</dbReference>
<evidence type="ECO:0000256" key="1">
    <source>
        <dbReference type="ARBA" id="ARBA00022857"/>
    </source>
</evidence>
<dbReference type="InterPro" id="IPR036812">
    <property type="entry name" value="NAD(P)_OxRdtase_dom_sf"/>
</dbReference>
<dbReference type="SUPFAM" id="SSF51430">
    <property type="entry name" value="NAD(P)-linked oxidoreductase"/>
    <property type="match status" value="1"/>
</dbReference>
<name>A0A3N1Y714_9GAMM</name>
<evidence type="ECO:0000256" key="2">
    <source>
        <dbReference type="ARBA" id="ARBA00023002"/>
    </source>
</evidence>
<sequence>MELRPLGETGIRVGRIALGTMTFGEQNSEAEAHAQLDRAVDAGVNLIDTAEMYPIPPAAETQGRTEAIIGSWLHRRPGMRGRIVLATKVSGRADWLPWIRDGSPRLTRSHIHRAIDDSLRRLGTDHVDLYQLHWPDRHTNFFGRLGYEHAPDADETPIEETLAALEELVRAGKVRWVGVSNETPWGVMRYLRAAERLGLPRIVSIQNPYSLLNRSFEVGLAEIAHREGVGLLAYSPLAFGVLTGKYLDGARPPGARLTLFEDRARYTRYSTPEGEAATRAYVALAREHGLSPAQMALAYVLSRPFVTAAIIGATTLAQLEENLGAEDLVLPPEVLEGIEAIHRRHPNPCP</sequence>
<comment type="caution">
    <text evidence="6">The sequence shown here is derived from an EMBL/GenBank/DDBJ whole genome shotgun (WGS) entry which is preliminary data.</text>
</comment>
<dbReference type="CDD" id="cd19094">
    <property type="entry name" value="AKR_Tas-like"/>
    <property type="match status" value="1"/>
</dbReference>